<gene>
    <name evidence="6" type="ORF">CLV32_0336</name>
</gene>
<dbReference type="SUPFAM" id="SSF53448">
    <property type="entry name" value="Nucleotide-diphospho-sugar transferases"/>
    <property type="match status" value="1"/>
</dbReference>
<evidence type="ECO:0000256" key="1">
    <source>
        <dbReference type="ARBA" id="ARBA00006739"/>
    </source>
</evidence>
<comment type="caution">
    <text evidence="6">The sequence shown here is derived from an EMBL/GenBank/DDBJ whole genome shotgun (WGS) entry which is preliminary data.</text>
</comment>
<keyword evidence="3" id="KW-0808">Transferase</keyword>
<dbReference type="AlphaFoldDB" id="A0A4R6IP46"/>
<dbReference type="Proteomes" id="UP000295499">
    <property type="component" value="Unassembled WGS sequence"/>
</dbReference>
<dbReference type="InterPro" id="IPR029044">
    <property type="entry name" value="Nucleotide-diphossugar_trans"/>
</dbReference>
<organism evidence="6 7">
    <name type="scientific">Pedobacter duraquae</name>
    <dbReference type="NCBI Taxonomy" id="425511"/>
    <lineage>
        <taxon>Bacteria</taxon>
        <taxon>Pseudomonadati</taxon>
        <taxon>Bacteroidota</taxon>
        <taxon>Sphingobacteriia</taxon>
        <taxon>Sphingobacteriales</taxon>
        <taxon>Sphingobacteriaceae</taxon>
        <taxon>Pedobacter</taxon>
    </lineage>
</organism>
<evidence type="ECO:0000259" key="5">
    <source>
        <dbReference type="Pfam" id="PF00535"/>
    </source>
</evidence>
<dbReference type="OrthoDB" id="9771846at2"/>
<keyword evidence="4" id="KW-1133">Transmembrane helix</keyword>
<dbReference type="GO" id="GO:0016757">
    <property type="term" value="F:glycosyltransferase activity"/>
    <property type="evidence" value="ECO:0007669"/>
    <property type="project" value="UniProtKB-KW"/>
</dbReference>
<dbReference type="Gene3D" id="3.90.550.10">
    <property type="entry name" value="Spore Coat Polysaccharide Biosynthesis Protein SpsA, Chain A"/>
    <property type="match status" value="1"/>
</dbReference>
<evidence type="ECO:0000313" key="7">
    <source>
        <dbReference type="Proteomes" id="UP000295499"/>
    </source>
</evidence>
<proteinExistence type="inferred from homology"/>
<dbReference type="EMBL" id="SNWM01000001">
    <property type="protein sequence ID" value="TDO24049.1"/>
    <property type="molecule type" value="Genomic_DNA"/>
</dbReference>
<keyword evidence="2" id="KW-0328">Glycosyltransferase</keyword>
<dbReference type="InterPro" id="IPR001173">
    <property type="entry name" value="Glyco_trans_2-like"/>
</dbReference>
<keyword evidence="4" id="KW-0812">Transmembrane</keyword>
<dbReference type="PANTHER" id="PTHR43179">
    <property type="entry name" value="RHAMNOSYLTRANSFERASE WBBL"/>
    <property type="match status" value="1"/>
</dbReference>
<evidence type="ECO:0000313" key="6">
    <source>
        <dbReference type="EMBL" id="TDO24049.1"/>
    </source>
</evidence>
<feature type="transmembrane region" description="Helical" evidence="4">
    <location>
        <begin position="246"/>
        <end position="263"/>
    </location>
</feature>
<accession>A0A4R6IP46</accession>
<keyword evidence="4" id="KW-0472">Membrane</keyword>
<feature type="domain" description="Glycosyltransferase 2-like" evidence="5">
    <location>
        <begin position="5"/>
        <end position="145"/>
    </location>
</feature>
<reference evidence="6 7" key="1">
    <citation type="submission" date="2019-03" db="EMBL/GenBank/DDBJ databases">
        <title>Genomic Encyclopedia of Archaeal and Bacterial Type Strains, Phase II (KMG-II): from individual species to whole genera.</title>
        <authorList>
            <person name="Goeker M."/>
        </authorList>
    </citation>
    <scope>NUCLEOTIDE SEQUENCE [LARGE SCALE GENOMIC DNA]</scope>
    <source>
        <strain evidence="6 7">DSM 19034</strain>
    </source>
</reference>
<dbReference type="PANTHER" id="PTHR43179:SF12">
    <property type="entry name" value="GALACTOFURANOSYLTRANSFERASE GLFT2"/>
    <property type="match status" value="1"/>
</dbReference>
<evidence type="ECO:0000256" key="2">
    <source>
        <dbReference type="ARBA" id="ARBA00022676"/>
    </source>
</evidence>
<dbReference type="Pfam" id="PF00535">
    <property type="entry name" value="Glycos_transf_2"/>
    <property type="match status" value="1"/>
</dbReference>
<name>A0A4R6IP46_9SPHI</name>
<dbReference type="RefSeq" id="WP_133551709.1">
    <property type="nucleotide sequence ID" value="NZ_SNWM01000001.1"/>
</dbReference>
<comment type="similarity">
    <text evidence="1">Belongs to the glycosyltransferase 2 family.</text>
</comment>
<keyword evidence="7" id="KW-1185">Reference proteome</keyword>
<evidence type="ECO:0000256" key="3">
    <source>
        <dbReference type="ARBA" id="ARBA00022679"/>
    </source>
</evidence>
<protein>
    <recommendedName>
        <fullName evidence="5">Glycosyltransferase 2-like domain-containing protein</fullName>
    </recommendedName>
</protein>
<sequence>MSLISIITVNFNQPEATLALLKSIADYDSKFDLEIIVVDNGSKENPEPLFLSAYPGITFIRSAKNLGFAGGNNLGIDVAKGDLLFLVNNDTEFRPELIEQLADTLKGNNRIGIISPKILYFDAPEIIQYVGFTPMNYYTCRNRCVGQFEIDEGQYDHIIGPTGYAHGAAMMITREALEKTGAMAENFFLYYEEMDWCELIKKAGFEIWVNTNAVILHKESLSVGKNSALKEYFMNRNRILFIRRNAGLLQTLFFMIYFVLFVAPRNIMKYFKDGYAAYSKVLLSAIWWNFTHSKSSKELGYKL</sequence>
<dbReference type="CDD" id="cd04186">
    <property type="entry name" value="GT_2_like_c"/>
    <property type="match status" value="1"/>
</dbReference>
<evidence type="ECO:0000256" key="4">
    <source>
        <dbReference type="SAM" id="Phobius"/>
    </source>
</evidence>